<protein>
    <submittedName>
        <fullName evidence="3 4">Uncharacterized protein LOC106965916</fullName>
    </submittedName>
</protein>
<feature type="compositionally biased region" description="Polar residues" evidence="1">
    <location>
        <begin position="189"/>
        <end position="206"/>
    </location>
</feature>
<feature type="compositionally biased region" description="Basic and acidic residues" evidence="1">
    <location>
        <begin position="8"/>
        <end position="25"/>
    </location>
</feature>
<dbReference type="Proteomes" id="UP001652583">
    <property type="component" value="Chromosome B3"/>
</dbReference>
<dbReference type="KEGG" id="aju:106965916"/>
<dbReference type="RefSeq" id="XP_026924058.2">
    <property type="nucleotide sequence ID" value="XM_027068257.2"/>
</dbReference>
<accession>A0A6J2A3R3</accession>
<feature type="compositionally biased region" description="Polar residues" evidence="1">
    <location>
        <begin position="163"/>
        <end position="173"/>
    </location>
</feature>
<keyword evidence="2" id="KW-1185">Reference proteome</keyword>
<gene>
    <name evidence="3 4" type="primary">LOC106965916</name>
</gene>
<evidence type="ECO:0000313" key="2">
    <source>
        <dbReference type="Proteomes" id="UP001652583"/>
    </source>
</evidence>
<feature type="compositionally biased region" description="Basic and acidic residues" evidence="1">
    <location>
        <begin position="121"/>
        <end position="131"/>
    </location>
</feature>
<evidence type="ECO:0000256" key="1">
    <source>
        <dbReference type="SAM" id="MobiDB-lite"/>
    </source>
</evidence>
<evidence type="ECO:0000313" key="3">
    <source>
        <dbReference type="RefSeq" id="XP_026924058.2"/>
    </source>
</evidence>
<feature type="region of interest" description="Disordered" evidence="1">
    <location>
        <begin position="1"/>
        <end position="30"/>
    </location>
</feature>
<feature type="region of interest" description="Disordered" evidence="1">
    <location>
        <begin position="186"/>
        <end position="253"/>
    </location>
</feature>
<dbReference type="AlphaFoldDB" id="A0A6J2A3R3"/>
<evidence type="ECO:0000313" key="4">
    <source>
        <dbReference type="RefSeq" id="XP_053079437.1"/>
    </source>
</evidence>
<dbReference type="GeneID" id="106965916"/>
<dbReference type="RefSeq" id="XP_053079437.1">
    <property type="nucleotide sequence ID" value="XM_053223462.1"/>
</dbReference>
<feature type="region of interest" description="Disordered" evidence="1">
    <location>
        <begin position="63"/>
        <end position="88"/>
    </location>
</feature>
<proteinExistence type="predicted"/>
<sequence>MSATGSRAVRERNEHPGVKARDANGDRFLGTCPMPRSAQAVSGHAISLNPQMVPSGRCRHCPAFSDSEQLTDPGPHGRTVTESGHPVTVPETTFPADSHACSIRKAVPVLTPLWEPPAPRRPGELGSRHDATTSTHRRTAGCAREAPGRAEGPIETSEGPQGGDQTAPYSPQTLYPCYPSTEQCLVPSSKGSLENVTGGWNLSSAPESEPLGKRSPSMAGNPVGVGLLGGPGAWPGAEPPCRGGGPHPESSSQ</sequence>
<organism evidence="2 3">
    <name type="scientific">Acinonyx jubatus</name>
    <name type="common">Cheetah</name>
    <dbReference type="NCBI Taxonomy" id="32536"/>
    <lineage>
        <taxon>Eukaryota</taxon>
        <taxon>Metazoa</taxon>
        <taxon>Chordata</taxon>
        <taxon>Craniata</taxon>
        <taxon>Vertebrata</taxon>
        <taxon>Euteleostomi</taxon>
        <taxon>Mammalia</taxon>
        <taxon>Eutheria</taxon>
        <taxon>Laurasiatheria</taxon>
        <taxon>Carnivora</taxon>
        <taxon>Feliformia</taxon>
        <taxon>Felidae</taxon>
        <taxon>Felinae</taxon>
        <taxon>Acinonyx</taxon>
    </lineage>
</organism>
<reference evidence="3 4" key="1">
    <citation type="submission" date="2025-05" db="UniProtKB">
        <authorList>
            <consortium name="RefSeq"/>
        </authorList>
    </citation>
    <scope>IDENTIFICATION</scope>
    <source>
        <tissue evidence="3 4">Blood</tissue>
    </source>
</reference>
<feature type="region of interest" description="Disordered" evidence="1">
    <location>
        <begin position="113"/>
        <end position="174"/>
    </location>
</feature>
<name>A0A6J2A3R3_ACIJB</name>